<evidence type="ECO:0000313" key="12">
    <source>
        <dbReference type="Proteomes" id="UP000245474"/>
    </source>
</evidence>
<comment type="similarity">
    <text evidence="3">Belongs to the ATP-dependent AMP-binding enzyme family.</text>
</comment>
<evidence type="ECO:0000256" key="5">
    <source>
        <dbReference type="ARBA" id="ARBA00023136"/>
    </source>
</evidence>
<evidence type="ECO:0000259" key="10">
    <source>
        <dbReference type="Pfam" id="PF13193"/>
    </source>
</evidence>
<dbReference type="InterPro" id="IPR050237">
    <property type="entry name" value="ATP-dep_AMP-bd_enzyme"/>
</dbReference>
<protein>
    <recommendedName>
        <fullName evidence="7">Long-chain-fatty-acid--CoA ligase</fullName>
        <ecNumber evidence="6">6.2.1.3</ecNumber>
    </recommendedName>
    <alternativeName>
        <fullName evidence="8">Long-chain acyl-CoA synthetase</fullName>
    </alternativeName>
</protein>
<dbReference type="PROSITE" id="PS00455">
    <property type="entry name" value="AMP_BINDING"/>
    <property type="match status" value="1"/>
</dbReference>
<accession>A0A2U2MWB4</accession>
<evidence type="ECO:0000256" key="3">
    <source>
        <dbReference type="ARBA" id="ARBA00006432"/>
    </source>
</evidence>
<dbReference type="EC" id="6.2.1.3" evidence="6"/>
<dbReference type="CDD" id="cd05936">
    <property type="entry name" value="FC-FACS_FadD_like"/>
    <property type="match status" value="1"/>
</dbReference>
<dbReference type="PANTHER" id="PTHR43767">
    <property type="entry name" value="LONG-CHAIN-FATTY-ACID--COA LIGASE"/>
    <property type="match status" value="1"/>
</dbReference>
<dbReference type="PANTHER" id="PTHR43767:SF8">
    <property type="entry name" value="LONG-CHAIN-FATTY-ACID--COA LIGASE"/>
    <property type="match status" value="1"/>
</dbReference>
<dbReference type="Pfam" id="PF13193">
    <property type="entry name" value="AMP-binding_C"/>
    <property type="match status" value="1"/>
</dbReference>
<dbReference type="GO" id="GO:0016020">
    <property type="term" value="C:membrane"/>
    <property type="evidence" value="ECO:0007669"/>
    <property type="project" value="UniProtKB-SubCell"/>
</dbReference>
<dbReference type="Pfam" id="PF00501">
    <property type="entry name" value="AMP-binding"/>
    <property type="match status" value="1"/>
</dbReference>
<evidence type="ECO:0000256" key="8">
    <source>
        <dbReference type="ARBA" id="ARBA00042773"/>
    </source>
</evidence>
<evidence type="ECO:0000256" key="4">
    <source>
        <dbReference type="ARBA" id="ARBA00022598"/>
    </source>
</evidence>
<dbReference type="SUPFAM" id="SSF56801">
    <property type="entry name" value="Acetyl-CoA synthetase-like"/>
    <property type="match status" value="1"/>
</dbReference>
<proteinExistence type="inferred from homology"/>
<evidence type="ECO:0000256" key="6">
    <source>
        <dbReference type="ARBA" id="ARBA00026121"/>
    </source>
</evidence>
<name>A0A2U2MWB4_9GAMM</name>
<evidence type="ECO:0000313" key="11">
    <source>
        <dbReference type="EMBL" id="PWG61158.1"/>
    </source>
</evidence>
<keyword evidence="4 11" id="KW-0436">Ligase</keyword>
<dbReference type="GO" id="GO:0004467">
    <property type="term" value="F:long-chain fatty acid-CoA ligase activity"/>
    <property type="evidence" value="ECO:0007669"/>
    <property type="project" value="UniProtKB-EC"/>
</dbReference>
<comment type="pathway">
    <text evidence="2">Lipid metabolism; fatty acid beta-oxidation.</text>
</comment>
<dbReference type="AlphaFoldDB" id="A0A2U2MWB4"/>
<keyword evidence="5" id="KW-0472">Membrane</keyword>
<dbReference type="InterPro" id="IPR020845">
    <property type="entry name" value="AMP-binding_CS"/>
</dbReference>
<gene>
    <name evidence="11" type="ORF">DEM34_17875</name>
</gene>
<organism evidence="11 12">
    <name type="scientific">Sediminicurvatus halobius</name>
    <dbReference type="NCBI Taxonomy" id="2182432"/>
    <lineage>
        <taxon>Bacteria</taxon>
        <taxon>Pseudomonadati</taxon>
        <taxon>Pseudomonadota</taxon>
        <taxon>Gammaproteobacteria</taxon>
        <taxon>Chromatiales</taxon>
        <taxon>Ectothiorhodospiraceae</taxon>
        <taxon>Sediminicurvatus</taxon>
    </lineage>
</organism>
<feature type="domain" description="AMP-dependent synthetase/ligase" evidence="9">
    <location>
        <begin position="33"/>
        <end position="424"/>
    </location>
</feature>
<reference evidence="11 12" key="1">
    <citation type="submission" date="2018-05" db="EMBL/GenBank/DDBJ databases">
        <title>Spiribacter halobius sp. nov., a moderately halophilic bacterium isolated from marine solar saltern.</title>
        <authorList>
            <person name="Zheng W.-S."/>
            <person name="Lu D.-C."/>
            <person name="Du Z.-J."/>
        </authorList>
    </citation>
    <scope>NUCLEOTIDE SEQUENCE [LARGE SCALE GENOMIC DNA]</scope>
    <source>
        <strain evidence="11 12">E85</strain>
    </source>
</reference>
<dbReference type="InterPro" id="IPR042099">
    <property type="entry name" value="ANL_N_sf"/>
</dbReference>
<keyword evidence="12" id="KW-1185">Reference proteome</keyword>
<dbReference type="InterPro" id="IPR025110">
    <property type="entry name" value="AMP-bd_C"/>
</dbReference>
<comment type="caution">
    <text evidence="11">The sequence shown here is derived from an EMBL/GenBank/DDBJ whole genome shotgun (WGS) entry which is preliminary data.</text>
</comment>
<evidence type="ECO:0000256" key="1">
    <source>
        <dbReference type="ARBA" id="ARBA00004170"/>
    </source>
</evidence>
<evidence type="ECO:0000256" key="7">
    <source>
        <dbReference type="ARBA" id="ARBA00039545"/>
    </source>
</evidence>
<dbReference type="Gene3D" id="3.30.300.30">
    <property type="match status" value="1"/>
</dbReference>
<sequence length="559" mass="60553">MAGASAPSRAVGGYDEPFRPRAEASLDELVRGTAQRYSRAPAFSVCLDNGLTGTLDFATVDRLADAFAAWLQHDAGIRPGDRVAVQTPNCLGYPVAAFGILRAGAVLVNVNPLYTAPEMRHQLTDAGARVLVIIDLFADKLAEALEGTAVERVVTLGIADLMPPPRRWLVHAVLRHVRRERPPQPAGAAPFRQALRRGARYPLQTVSLTPQDLALLQYTGGTTGVARGAALTHGNLLANLAQVDTVAGPAIRRGEDVVLTALPLYHIFAFTFNLLVFFAAGCHNVLCPSPRPPSKLRRAFERFAVTKFSGVNALFQGLLREPWFRASPPTSIDLSIAGGTALHPQVATEWHSLVGSPICEGYGLSETSPVVTVNPPRGEVRLGTIGLPLPGTEVRLVGDDGTEAAPGRPGELLVRGPQVMQGYWQRPQETAQALEDGWLHTGDIAVLDERGYLRIVDRRKDMIDVSGFNVFPAEVENVLLTHPRVLEAAVVGQPAMEGGEQVVAYIVADGNDLEPDALREWCRHSLTAYKVPRRIQFLPELPKTPVGKVLRRALREKQP</sequence>
<dbReference type="EMBL" id="QFFI01000047">
    <property type="protein sequence ID" value="PWG61158.1"/>
    <property type="molecule type" value="Genomic_DNA"/>
</dbReference>
<evidence type="ECO:0000256" key="2">
    <source>
        <dbReference type="ARBA" id="ARBA00005005"/>
    </source>
</evidence>
<feature type="domain" description="AMP-binding enzyme C-terminal" evidence="10">
    <location>
        <begin position="474"/>
        <end position="548"/>
    </location>
</feature>
<dbReference type="InterPro" id="IPR000873">
    <property type="entry name" value="AMP-dep_synth/lig_dom"/>
</dbReference>
<dbReference type="Proteomes" id="UP000245474">
    <property type="component" value="Unassembled WGS sequence"/>
</dbReference>
<dbReference type="Gene3D" id="3.40.50.12780">
    <property type="entry name" value="N-terminal domain of ligase-like"/>
    <property type="match status" value="1"/>
</dbReference>
<dbReference type="FunFam" id="3.30.300.30:FF:000008">
    <property type="entry name" value="2,3-dihydroxybenzoate-AMP ligase"/>
    <property type="match status" value="1"/>
</dbReference>
<comment type="subcellular location">
    <subcellularLocation>
        <location evidence="1">Membrane</location>
        <topology evidence="1">Peripheral membrane protein</topology>
    </subcellularLocation>
</comment>
<dbReference type="OrthoDB" id="9803968at2"/>
<evidence type="ECO:0000259" key="9">
    <source>
        <dbReference type="Pfam" id="PF00501"/>
    </source>
</evidence>
<dbReference type="InterPro" id="IPR045851">
    <property type="entry name" value="AMP-bd_C_sf"/>
</dbReference>